<evidence type="ECO:0000256" key="1">
    <source>
        <dbReference type="SAM" id="MobiDB-lite"/>
    </source>
</evidence>
<accession>A0A1G6MIQ1</accession>
<evidence type="ECO:0000313" key="2">
    <source>
        <dbReference type="EMBL" id="SDC55341.1"/>
    </source>
</evidence>
<reference evidence="3" key="1">
    <citation type="submission" date="2016-10" db="EMBL/GenBank/DDBJ databases">
        <authorList>
            <person name="Varghese N."/>
            <person name="Submissions S."/>
        </authorList>
    </citation>
    <scope>NUCLEOTIDE SEQUENCE [LARGE SCALE GENOMIC DNA]</scope>
    <source>
        <strain evidence="3">CGMCC 4.3504</strain>
    </source>
</reference>
<organism evidence="2 3">
    <name type="scientific">Streptomyces prasinopilosus</name>
    <dbReference type="NCBI Taxonomy" id="67344"/>
    <lineage>
        <taxon>Bacteria</taxon>
        <taxon>Bacillati</taxon>
        <taxon>Actinomycetota</taxon>
        <taxon>Actinomycetes</taxon>
        <taxon>Kitasatosporales</taxon>
        <taxon>Streptomycetaceae</taxon>
        <taxon>Streptomyces</taxon>
    </lineage>
</organism>
<name>A0A1G6MIQ1_9ACTN</name>
<evidence type="ECO:0000313" key="3">
    <source>
        <dbReference type="Proteomes" id="UP000182100"/>
    </source>
</evidence>
<feature type="region of interest" description="Disordered" evidence="1">
    <location>
        <begin position="1"/>
        <end position="45"/>
    </location>
</feature>
<dbReference type="Proteomes" id="UP000182100">
    <property type="component" value="Unassembled WGS sequence"/>
</dbReference>
<dbReference type="AlphaFoldDB" id="A0A1G6MIQ1"/>
<proteinExistence type="predicted"/>
<dbReference type="STRING" id="67344.SAMN05216505_102561"/>
<protein>
    <submittedName>
        <fullName evidence="2">Uncharacterized protein</fullName>
    </submittedName>
</protein>
<dbReference type="EMBL" id="FMZK01000002">
    <property type="protein sequence ID" value="SDC55341.1"/>
    <property type="molecule type" value="Genomic_DNA"/>
</dbReference>
<sequence length="66" mass="6611">MPEENDAPGRATAPDDGGGRPGVPRGAVAPPAAAVPRPVAGGFDAGTRLRIRTAVTVEDVHAAHPH</sequence>
<feature type="compositionally biased region" description="Low complexity" evidence="1">
    <location>
        <begin position="22"/>
        <end position="42"/>
    </location>
</feature>
<gene>
    <name evidence="2" type="ORF">SAMN05216505_102561</name>
</gene>
<keyword evidence="3" id="KW-1185">Reference proteome</keyword>